<proteinExistence type="predicted"/>
<feature type="chain" id="PRO_5045831936" evidence="1">
    <location>
        <begin position="23"/>
        <end position="221"/>
    </location>
</feature>
<comment type="caution">
    <text evidence="2">The sequence shown here is derived from an EMBL/GenBank/DDBJ whole genome shotgun (WGS) entry which is preliminary data.</text>
</comment>
<name>A0ABR0K617_9EURO</name>
<dbReference type="Proteomes" id="UP001345013">
    <property type="component" value="Unassembled WGS sequence"/>
</dbReference>
<keyword evidence="1" id="KW-0732">Signal</keyword>
<dbReference type="EMBL" id="JAVRRG010000086">
    <property type="protein sequence ID" value="KAK5087609.1"/>
    <property type="molecule type" value="Genomic_DNA"/>
</dbReference>
<accession>A0ABR0K617</accession>
<organism evidence="2 3">
    <name type="scientific">Lithohypha guttulata</name>
    <dbReference type="NCBI Taxonomy" id="1690604"/>
    <lineage>
        <taxon>Eukaryota</taxon>
        <taxon>Fungi</taxon>
        <taxon>Dikarya</taxon>
        <taxon>Ascomycota</taxon>
        <taxon>Pezizomycotina</taxon>
        <taxon>Eurotiomycetes</taxon>
        <taxon>Chaetothyriomycetidae</taxon>
        <taxon>Chaetothyriales</taxon>
        <taxon>Trichomeriaceae</taxon>
        <taxon>Lithohypha</taxon>
    </lineage>
</organism>
<evidence type="ECO:0000313" key="2">
    <source>
        <dbReference type="EMBL" id="KAK5087609.1"/>
    </source>
</evidence>
<feature type="signal peptide" evidence="1">
    <location>
        <begin position="1"/>
        <end position="22"/>
    </location>
</feature>
<evidence type="ECO:0000256" key="1">
    <source>
        <dbReference type="SAM" id="SignalP"/>
    </source>
</evidence>
<protein>
    <submittedName>
        <fullName evidence="2">Uncharacterized protein</fullName>
    </submittedName>
</protein>
<gene>
    <name evidence="2" type="ORF">LTR24_006569</name>
</gene>
<reference evidence="2 3" key="1">
    <citation type="submission" date="2023-08" db="EMBL/GenBank/DDBJ databases">
        <title>Black Yeasts Isolated from many extreme environments.</title>
        <authorList>
            <person name="Coleine C."/>
            <person name="Stajich J.E."/>
            <person name="Selbmann L."/>
        </authorList>
    </citation>
    <scope>NUCLEOTIDE SEQUENCE [LARGE SCALE GENOMIC DNA]</scope>
    <source>
        <strain evidence="2 3">CCFEE 5885</strain>
    </source>
</reference>
<evidence type="ECO:0000313" key="3">
    <source>
        <dbReference type="Proteomes" id="UP001345013"/>
    </source>
</evidence>
<keyword evidence="3" id="KW-1185">Reference proteome</keyword>
<sequence>MWSNSIPAALAAAALCTTTAIAQSNVTGEAGELCKLQLQTKAGVLERTDDWDLVPSTNTTLWPTAQLYLTSEQLSRMYGGDGGRCGFDPHLRCDDVKDFDSMKYGFYIASNGSLNFANRTVFWRCPNTDKADEQRDNAAPWIFPPVGAMDSIKMPSNCTAVNLTSTKCKAASSNEFTITSTSILTTAVLTGGAGSGPVRMNANDFFAEAVIGMASVLLSWL</sequence>